<dbReference type="Proteomes" id="UP001189429">
    <property type="component" value="Unassembled WGS sequence"/>
</dbReference>
<proteinExistence type="predicted"/>
<protein>
    <submittedName>
        <fullName evidence="2">Uncharacterized protein</fullName>
    </submittedName>
</protein>
<evidence type="ECO:0000313" key="3">
    <source>
        <dbReference type="Proteomes" id="UP001189429"/>
    </source>
</evidence>
<sequence length="333" mass="38093">MPIAMLALHVMLVSAVAQAGFACHLIFRSLPTESICATYKYGPRACWNALVSVVRKTVLPSGQDPLDQKIRQMIIRSRLEVFAFMLPIGLAQNTWLLLNDFIRNRVWTVLAWSWYGRSSGEDVAELLSPWLMILFRQLMTLLFLAFPRLINPSCIRVGVSMVYLRLTIEAFMRSETDFASWVAITAPTRLGASVMLGEPWTATCLNVVLSAVSCWCYHAEWHINFHVVHCCITLAIIYGLDCVRYAQFRAVLEARMSHSVEVAADGLLTRLCDAVVHMGEDLRITQPSPHLAALLLRQCSEEQEQHNHKLSEVRVDFFGRRRPPRWRRLWRRP</sequence>
<dbReference type="EMBL" id="CAUYUJ010002871">
    <property type="protein sequence ID" value="CAK0802750.1"/>
    <property type="molecule type" value="Genomic_DNA"/>
</dbReference>
<organism evidence="2 3">
    <name type="scientific">Prorocentrum cordatum</name>
    <dbReference type="NCBI Taxonomy" id="2364126"/>
    <lineage>
        <taxon>Eukaryota</taxon>
        <taxon>Sar</taxon>
        <taxon>Alveolata</taxon>
        <taxon>Dinophyceae</taxon>
        <taxon>Prorocentrales</taxon>
        <taxon>Prorocentraceae</taxon>
        <taxon>Prorocentrum</taxon>
    </lineage>
</organism>
<accession>A0ABN9QA81</accession>
<keyword evidence="1" id="KW-0732">Signal</keyword>
<feature type="chain" id="PRO_5046609711" evidence="1">
    <location>
        <begin position="18"/>
        <end position="333"/>
    </location>
</feature>
<name>A0ABN9QA81_9DINO</name>
<gene>
    <name evidence="2" type="ORF">PCOR1329_LOCUS10149</name>
</gene>
<comment type="caution">
    <text evidence="2">The sequence shown here is derived from an EMBL/GenBank/DDBJ whole genome shotgun (WGS) entry which is preliminary data.</text>
</comment>
<keyword evidence="3" id="KW-1185">Reference proteome</keyword>
<evidence type="ECO:0000313" key="2">
    <source>
        <dbReference type="EMBL" id="CAK0802750.1"/>
    </source>
</evidence>
<reference evidence="2" key="1">
    <citation type="submission" date="2023-10" db="EMBL/GenBank/DDBJ databases">
        <authorList>
            <person name="Chen Y."/>
            <person name="Shah S."/>
            <person name="Dougan E. K."/>
            <person name="Thang M."/>
            <person name="Chan C."/>
        </authorList>
    </citation>
    <scope>NUCLEOTIDE SEQUENCE [LARGE SCALE GENOMIC DNA]</scope>
</reference>
<feature type="signal peptide" evidence="1">
    <location>
        <begin position="1"/>
        <end position="17"/>
    </location>
</feature>
<evidence type="ECO:0000256" key="1">
    <source>
        <dbReference type="SAM" id="SignalP"/>
    </source>
</evidence>